<evidence type="ECO:0000256" key="5">
    <source>
        <dbReference type="PIRSR" id="PIRSR602129-50"/>
    </source>
</evidence>
<dbReference type="Gene3D" id="3.40.640.10">
    <property type="entry name" value="Type I PLP-dependent aspartate aminotransferase-like (Major domain)"/>
    <property type="match status" value="1"/>
</dbReference>
<dbReference type="InterPro" id="IPR002129">
    <property type="entry name" value="PyrdxlP-dep_de-COase"/>
</dbReference>
<dbReference type="GO" id="GO:0008483">
    <property type="term" value="F:transaminase activity"/>
    <property type="evidence" value="ECO:0007669"/>
    <property type="project" value="UniProtKB-KW"/>
</dbReference>
<organism evidence="7">
    <name type="scientific">Ignisphaera aggregans</name>
    <dbReference type="NCBI Taxonomy" id="334771"/>
    <lineage>
        <taxon>Archaea</taxon>
        <taxon>Thermoproteota</taxon>
        <taxon>Thermoprotei</taxon>
        <taxon>Desulfurococcales</taxon>
        <taxon>Desulfurococcaceae</taxon>
        <taxon>Ignisphaera</taxon>
    </lineage>
</organism>
<dbReference type="PANTHER" id="PTHR42735">
    <property type="match status" value="1"/>
</dbReference>
<keyword evidence="7" id="KW-0032">Aminotransferase</keyword>
<dbReference type="InterPro" id="IPR015422">
    <property type="entry name" value="PyrdxlP-dep_Trfase_small"/>
</dbReference>
<accession>A0A7J2U0A8</accession>
<dbReference type="SUPFAM" id="SSF53383">
    <property type="entry name" value="PLP-dependent transferases"/>
    <property type="match status" value="1"/>
</dbReference>
<sequence>MRKSKYLRLFLNPDGSNFDSLIVNLRDGISYLKEWWEVPSPIPKDVDEFREDSQLPEAGEPPEQVLTDLIARLKKCRRLNDRNLSFMDPIPNIYTLIASCMVSLQNPNNAGKVKRVNRKREAVFQYEVVPNLEEESIMMLADIVGYDRHKAGGHVVSGGTVAILTALMIARDKSESLKDVRKEGLFGKKSVKVLTSKASHFAIRKAMRILGLGENNLIEVPVVTDEQISEFKKSHTPLPLRPTDSEYEEKLEKCEKMGEAIIAVIPTVGTTATRTIEPVEPLVKLRNKYGFQLIVDAAFGGFARLLDEPAKKMKGIEESNAIIIDPHKWGYVPYPCGAVLFRDYEDLKLLEYEVPYYEPASTIEGSRPGGPVAALWVALKTLGKEGYKEIIGKCIENAKYLEKRLREEGHYPVHEVDLNAVNFDAKCSTCNRKKQNKLNEKVKEEINKRGKFRISFMKELASIKIDGEPLSAIHVEFMNPYTSEELIEEFIDELKLAYRNAV</sequence>
<comment type="caution">
    <text evidence="7">The sequence shown here is derived from an EMBL/GenBank/DDBJ whole genome shotgun (WGS) entry which is preliminary data.</text>
</comment>
<evidence type="ECO:0000256" key="3">
    <source>
        <dbReference type="ARBA" id="ARBA00023239"/>
    </source>
</evidence>
<comment type="similarity">
    <text evidence="4">Belongs to the group II decarboxylase family. Sphingosine-1-phosphate lyase subfamily.</text>
</comment>
<evidence type="ECO:0000256" key="4">
    <source>
        <dbReference type="ARBA" id="ARBA00038302"/>
    </source>
</evidence>
<gene>
    <name evidence="7" type="ORF">ENO26_01605</name>
</gene>
<name>A0A7J2U0A8_9CREN</name>
<keyword evidence="7" id="KW-0808">Transferase</keyword>
<protein>
    <submittedName>
        <fullName evidence="7">Aspartate aminotransferase family protein</fullName>
    </submittedName>
</protein>
<evidence type="ECO:0000313" key="7">
    <source>
        <dbReference type="EMBL" id="HEM66260.1"/>
    </source>
</evidence>
<dbReference type="GO" id="GO:0016830">
    <property type="term" value="F:carbon-carbon lyase activity"/>
    <property type="evidence" value="ECO:0007669"/>
    <property type="project" value="InterPro"/>
</dbReference>
<dbReference type="InterPro" id="IPR015424">
    <property type="entry name" value="PyrdxlP-dep_Trfase"/>
</dbReference>
<dbReference type="EMBL" id="DSEU01000007">
    <property type="protein sequence ID" value="HEM66260.1"/>
    <property type="molecule type" value="Genomic_DNA"/>
</dbReference>
<evidence type="ECO:0000256" key="2">
    <source>
        <dbReference type="ARBA" id="ARBA00022898"/>
    </source>
</evidence>
<feature type="modified residue" description="N6-(pyridoxal phosphate)lysine" evidence="5">
    <location>
        <position position="328"/>
    </location>
</feature>
<dbReference type="Gene3D" id="3.90.1150.10">
    <property type="entry name" value="Aspartate Aminotransferase, domain 1"/>
    <property type="match status" value="1"/>
</dbReference>
<dbReference type="AlphaFoldDB" id="A0A7J2U0A8"/>
<evidence type="ECO:0000256" key="1">
    <source>
        <dbReference type="ARBA" id="ARBA00001933"/>
    </source>
</evidence>
<keyword evidence="3 6" id="KW-0456">Lyase</keyword>
<proteinExistence type="inferred from homology"/>
<dbReference type="PANTHER" id="PTHR42735:SF4">
    <property type="entry name" value="PYRIDOXAL PHOSPHATE-DEPENDENT DECARBOXYLASE FAMILY PROTEIN"/>
    <property type="match status" value="1"/>
</dbReference>
<dbReference type="GO" id="GO:0030170">
    <property type="term" value="F:pyridoxal phosphate binding"/>
    <property type="evidence" value="ECO:0007669"/>
    <property type="project" value="InterPro"/>
</dbReference>
<dbReference type="GO" id="GO:0019752">
    <property type="term" value="P:carboxylic acid metabolic process"/>
    <property type="evidence" value="ECO:0007669"/>
    <property type="project" value="InterPro"/>
</dbReference>
<dbReference type="Pfam" id="PF00282">
    <property type="entry name" value="Pyridoxal_deC"/>
    <property type="match status" value="1"/>
</dbReference>
<keyword evidence="2 5" id="KW-0663">Pyridoxal phosphate</keyword>
<comment type="cofactor">
    <cofactor evidence="1 5 6">
        <name>pyridoxal 5'-phosphate</name>
        <dbReference type="ChEBI" id="CHEBI:597326"/>
    </cofactor>
</comment>
<reference evidence="7" key="1">
    <citation type="journal article" date="2020" name="mSystems">
        <title>Genome- and Community-Level Interaction Insights into Carbon Utilization and Element Cycling Functions of Hydrothermarchaeota in Hydrothermal Sediment.</title>
        <authorList>
            <person name="Zhou Z."/>
            <person name="Liu Y."/>
            <person name="Xu W."/>
            <person name="Pan J."/>
            <person name="Luo Z.H."/>
            <person name="Li M."/>
        </authorList>
    </citation>
    <scope>NUCLEOTIDE SEQUENCE [LARGE SCALE GENOMIC DNA]</scope>
    <source>
        <strain evidence="7">SpSt-125</strain>
    </source>
</reference>
<dbReference type="InterPro" id="IPR050477">
    <property type="entry name" value="GrpII_AminoAcid_Decarb"/>
</dbReference>
<evidence type="ECO:0000256" key="6">
    <source>
        <dbReference type="RuleBase" id="RU000382"/>
    </source>
</evidence>
<dbReference type="InterPro" id="IPR015421">
    <property type="entry name" value="PyrdxlP-dep_Trfase_major"/>
</dbReference>